<evidence type="ECO:0000313" key="3">
    <source>
        <dbReference type="Proteomes" id="UP000271937"/>
    </source>
</evidence>
<sequence>MTPNKDLKFYIKYFLPGLALILTLITAGQFYSSKLNENDLKEVVGKVTLIKKDRYKHHKYTDDRITIHIEGHSEPFYFFENNINYFNTIMENVIEGEIISIKHRTKLQSIIGTGSEFKIFKLSKNSIVLYNFENTKQHFWNVGKFSFWASLGLWIFYIWLKIKFKTKKAAHNS</sequence>
<dbReference type="OrthoDB" id="9857433at2"/>
<evidence type="ECO:0000256" key="1">
    <source>
        <dbReference type="SAM" id="Phobius"/>
    </source>
</evidence>
<feature type="transmembrane region" description="Helical" evidence="1">
    <location>
        <begin position="12"/>
        <end position="31"/>
    </location>
</feature>
<dbReference type="EMBL" id="RQVR01000045">
    <property type="protein sequence ID" value="RRJ87139.1"/>
    <property type="molecule type" value="Genomic_DNA"/>
</dbReference>
<proteinExistence type="predicted"/>
<keyword evidence="3" id="KW-1185">Reference proteome</keyword>
<keyword evidence="1" id="KW-0472">Membrane</keyword>
<organism evidence="2 3">
    <name type="scientific">Flavobacterium macacae</name>
    <dbReference type="NCBI Taxonomy" id="2488993"/>
    <lineage>
        <taxon>Bacteria</taxon>
        <taxon>Pseudomonadati</taxon>
        <taxon>Bacteroidota</taxon>
        <taxon>Flavobacteriia</taxon>
        <taxon>Flavobacteriales</taxon>
        <taxon>Flavobacteriaceae</taxon>
        <taxon>Flavobacterium</taxon>
    </lineage>
</organism>
<protein>
    <submittedName>
        <fullName evidence="2">Uncharacterized protein</fullName>
    </submittedName>
</protein>
<comment type="caution">
    <text evidence="2">The sequence shown here is derived from an EMBL/GenBank/DDBJ whole genome shotgun (WGS) entry which is preliminary data.</text>
</comment>
<dbReference type="Proteomes" id="UP000271937">
    <property type="component" value="Unassembled WGS sequence"/>
</dbReference>
<dbReference type="AlphaFoldDB" id="A0A3P3W0B8"/>
<evidence type="ECO:0000313" key="2">
    <source>
        <dbReference type="EMBL" id="RRJ87139.1"/>
    </source>
</evidence>
<reference evidence="2 3" key="1">
    <citation type="submission" date="2018-11" db="EMBL/GenBank/DDBJ databases">
        <title>Flavobacterium sp. nov., YIM 102600 draft genome.</title>
        <authorList>
            <person name="Li G."/>
            <person name="Jiang Y."/>
        </authorList>
    </citation>
    <scope>NUCLEOTIDE SEQUENCE [LARGE SCALE GENOMIC DNA]</scope>
    <source>
        <strain evidence="2 3">YIM 102600</strain>
    </source>
</reference>
<name>A0A3P3W0B8_9FLAO</name>
<accession>A0A3P3W0B8</accession>
<gene>
    <name evidence="2" type="ORF">EG849_15415</name>
</gene>
<keyword evidence="1" id="KW-1133">Transmembrane helix</keyword>
<feature type="transmembrane region" description="Helical" evidence="1">
    <location>
        <begin position="139"/>
        <end position="160"/>
    </location>
</feature>
<keyword evidence="1" id="KW-0812">Transmembrane</keyword>
<dbReference type="RefSeq" id="WP_125014316.1">
    <property type="nucleotide sequence ID" value="NZ_RQVR01000045.1"/>
</dbReference>